<keyword evidence="2" id="KW-1185">Reference proteome</keyword>
<organism evidence="1 2">
    <name type="scientific">Tanacetum coccineum</name>
    <dbReference type="NCBI Taxonomy" id="301880"/>
    <lineage>
        <taxon>Eukaryota</taxon>
        <taxon>Viridiplantae</taxon>
        <taxon>Streptophyta</taxon>
        <taxon>Embryophyta</taxon>
        <taxon>Tracheophyta</taxon>
        <taxon>Spermatophyta</taxon>
        <taxon>Magnoliopsida</taxon>
        <taxon>eudicotyledons</taxon>
        <taxon>Gunneridae</taxon>
        <taxon>Pentapetalae</taxon>
        <taxon>asterids</taxon>
        <taxon>campanulids</taxon>
        <taxon>Asterales</taxon>
        <taxon>Asteraceae</taxon>
        <taxon>Asteroideae</taxon>
        <taxon>Anthemideae</taxon>
        <taxon>Anthemidinae</taxon>
        <taxon>Tanacetum</taxon>
    </lineage>
</organism>
<protein>
    <submittedName>
        <fullName evidence="1">NEDD8-activating enzyme E1 regulatory subunit AXR1-like protein</fullName>
    </submittedName>
</protein>
<dbReference type="Gene3D" id="3.40.50.720">
    <property type="entry name" value="NAD(P)-binding Rossmann-like Domain"/>
    <property type="match status" value="1"/>
</dbReference>
<reference evidence="1" key="2">
    <citation type="submission" date="2022-01" db="EMBL/GenBank/DDBJ databases">
        <authorList>
            <person name="Yamashiro T."/>
            <person name="Shiraishi A."/>
            <person name="Satake H."/>
            <person name="Nakayama K."/>
        </authorList>
    </citation>
    <scope>NUCLEOTIDE SEQUENCE</scope>
</reference>
<dbReference type="Proteomes" id="UP001151760">
    <property type="component" value="Unassembled WGS sequence"/>
</dbReference>
<sequence length="307" mass="34788">MATTLPPSTTPLRSDHRLLHSATIPTASGKSYPFTFVPLEFLIETKDDDDDDDDDEISNYVDLHMYMLGGGWKWQDLQGLLWWIIIEVCLQQNENSVMTNGKSNIHSLERAYIEEELQLEKEKSPKDAYLVRYADIGKEFNSPFLPEMQKYLTDEDVVVRLYILLRAVDGLGANYNTFPGQFDGDMDKEIFILKTTVVGLLSDLGCNDSTLTEDLINEMCRYDAAELHAVAAYVGGVASQEIIKVKNSYFRLSLVFTSHVPEQFPTLSKMFCIIGWEDNSLITKQFVPMTGTLIFNGIDHKSQLLSL</sequence>
<comment type="caution">
    <text evidence="1">The sequence shown here is derived from an EMBL/GenBank/DDBJ whole genome shotgun (WGS) entry which is preliminary data.</text>
</comment>
<gene>
    <name evidence="1" type="ORF">Tco_0926237</name>
</gene>
<evidence type="ECO:0000313" key="2">
    <source>
        <dbReference type="Proteomes" id="UP001151760"/>
    </source>
</evidence>
<dbReference type="InterPro" id="IPR035985">
    <property type="entry name" value="Ubiquitin-activating_enz"/>
</dbReference>
<dbReference type="EMBL" id="BQNB010015082">
    <property type="protein sequence ID" value="GJT35818.1"/>
    <property type="molecule type" value="Genomic_DNA"/>
</dbReference>
<name>A0ABQ5DC02_9ASTR</name>
<reference evidence="1" key="1">
    <citation type="journal article" date="2022" name="Int. J. Mol. Sci.">
        <title>Draft Genome of Tanacetum Coccineum: Genomic Comparison of Closely Related Tanacetum-Family Plants.</title>
        <authorList>
            <person name="Yamashiro T."/>
            <person name="Shiraishi A."/>
            <person name="Nakayama K."/>
            <person name="Satake H."/>
        </authorList>
    </citation>
    <scope>NUCLEOTIDE SEQUENCE</scope>
</reference>
<evidence type="ECO:0000313" key="1">
    <source>
        <dbReference type="EMBL" id="GJT35818.1"/>
    </source>
</evidence>
<proteinExistence type="predicted"/>
<dbReference type="SUPFAM" id="SSF69572">
    <property type="entry name" value="Activating enzymes of the ubiquitin-like proteins"/>
    <property type="match status" value="1"/>
</dbReference>
<accession>A0ABQ5DC02</accession>